<accession>A0AAW7NA39</accession>
<organism evidence="2 3">
    <name type="scientific">Bacillus cereus</name>
    <dbReference type="NCBI Taxonomy" id="1396"/>
    <lineage>
        <taxon>Bacteria</taxon>
        <taxon>Bacillati</taxon>
        <taxon>Bacillota</taxon>
        <taxon>Bacilli</taxon>
        <taxon>Bacillales</taxon>
        <taxon>Bacillaceae</taxon>
        <taxon>Bacillus</taxon>
        <taxon>Bacillus cereus group</taxon>
    </lineage>
</organism>
<protein>
    <submittedName>
        <fullName evidence="2">Uncharacterized protein</fullName>
    </submittedName>
</protein>
<evidence type="ECO:0000313" key="3">
    <source>
        <dbReference type="Proteomes" id="UP001175137"/>
    </source>
</evidence>
<dbReference type="RefSeq" id="WP_255291315.1">
    <property type="nucleotide sequence ID" value="NZ_JADNQD010000141.1"/>
</dbReference>
<dbReference type="AlphaFoldDB" id="A0AAW7NA39"/>
<evidence type="ECO:0000256" key="1">
    <source>
        <dbReference type="SAM" id="MobiDB-lite"/>
    </source>
</evidence>
<proteinExistence type="predicted"/>
<comment type="caution">
    <text evidence="2">The sequence shown here is derived from an EMBL/GenBank/DDBJ whole genome shotgun (WGS) entry which is preliminary data.</text>
</comment>
<sequence>MSESKKLNEGTIKKGGLNNKPLSPRPPAPPAQTSSNTKNK</sequence>
<feature type="region of interest" description="Disordered" evidence="1">
    <location>
        <begin position="1"/>
        <end position="40"/>
    </location>
</feature>
<reference evidence="2" key="1">
    <citation type="submission" date="2023-07" db="EMBL/GenBank/DDBJ databases">
        <title>Complete genome sequence of Bacillus cereus SRCM126073 isolated from soil.</title>
        <authorList>
            <person name="Yang H.-G."/>
            <person name="Ryu M.-S."/>
            <person name="Ha G.-S."/>
            <person name="Yang H.-J."/>
            <person name="Jeong D.-Y."/>
        </authorList>
    </citation>
    <scope>NUCLEOTIDE SEQUENCE</scope>
    <source>
        <strain evidence="2">SRCM126073</strain>
    </source>
</reference>
<dbReference type="EMBL" id="JAUIQW010000001">
    <property type="protein sequence ID" value="MDN4871818.1"/>
    <property type="molecule type" value="Genomic_DNA"/>
</dbReference>
<gene>
    <name evidence="2" type="ORF">QYM23_02740</name>
</gene>
<evidence type="ECO:0000313" key="2">
    <source>
        <dbReference type="EMBL" id="MDN4871818.1"/>
    </source>
</evidence>
<feature type="compositionally biased region" description="Basic and acidic residues" evidence="1">
    <location>
        <begin position="1"/>
        <end position="12"/>
    </location>
</feature>
<feature type="compositionally biased region" description="Polar residues" evidence="1">
    <location>
        <begin position="31"/>
        <end position="40"/>
    </location>
</feature>
<dbReference type="Proteomes" id="UP001175137">
    <property type="component" value="Unassembled WGS sequence"/>
</dbReference>
<name>A0AAW7NA39_BACCE</name>